<proteinExistence type="predicted"/>
<accession>A0A0S4KVU8</accession>
<organism evidence="2 3">
    <name type="scientific">Candidatus Nitrospira inopinata</name>
    <dbReference type="NCBI Taxonomy" id="1715989"/>
    <lineage>
        <taxon>Bacteria</taxon>
        <taxon>Pseudomonadati</taxon>
        <taxon>Nitrospirota</taxon>
        <taxon>Nitrospiria</taxon>
        <taxon>Nitrospirales</taxon>
        <taxon>Nitrospiraceae</taxon>
        <taxon>Nitrospira</taxon>
    </lineage>
</organism>
<feature type="signal peptide" evidence="1">
    <location>
        <begin position="1"/>
        <end position="25"/>
    </location>
</feature>
<keyword evidence="3" id="KW-1185">Reference proteome</keyword>
<sequence>MKRMRQKRGMAAVFCWLLAAQFAGQGVSLGFAQEQEVVLAFAVVMAPPTDKTRIAAKISIENSVEDLVLLPTDQILSNPIWKKLEICHALKLEGRRLKEGFHVTWVRVLDSAMLPMVLQGVAGDCLLKKALEIAPFVD</sequence>
<keyword evidence="1" id="KW-0732">Signal</keyword>
<gene>
    <name evidence="2" type="ORF">NITINOP_2322</name>
</gene>
<dbReference type="KEGG" id="nio:NITINOP_2322"/>
<reference evidence="3" key="1">
    <citation type="submission" date="2015-09" db="EMBL/GenBank/DDBJ databases">
        <authorList>
            <person name="Daims H."/>
        </authorList>
    </citation>
    <scope>NUCLEOTIDE SEQUENCE [LARGE SCALE GENOMIC DNA]</scope>
</reference>
<feature type="chain" id="PRO_5006623578" evidence="1">
    <location>
        <begin position="26"/>
        <end position="138"/>
    </location>
</feature>
<evidence type="ECO:0000313" key="2">
    <source>
        <dbReference type="EMBL" id="CUQ67294.1"/>
    </source>
</evidence>
<evidence type="ECO:0000256" key="1">
    <source>
        <dbReference type="SAM" id="SignalP"/>
    </source>
</evidence>
<protein>
    <submittedName>
        <fullName evidence="2">Uncharacterized protein</fullName>
    </submittedName>
</protein>
<dbReference type="AlphaFoldDB" id="A0A0S4KVU8"/>
<dbReference type="EMBL" id="LN885086">
    <property type="protein sequence ID" value="CUQ67294.1"/>
    <property type="molecule type" value="Genomic_DNA"/>
</dbReference>
<dbReference type="Proteomes" id="UP000066284">
    <property type="component" value="Chromosome 1"/>
</dbReference>
<name>A0A0S4KVU8_9BACT</name>
<evidence type="ECO:0000313" key="3">
    <source>
        <dbReference type="Proteomes" id="UP000066284"/>
    </source>
</evidence>